<dbReference type="OrthoDB" id="5702018at2"/>
<name>A0A4R4KAS6_9BACT</name>
<dbReference type="EMBL" id="SMJU01000009">
    <property type="protein sequence ID" value="TDB63822.1"/>
    <property type="molecule type" value="Genomic_DNA"/>
</dbReference>
<dbReference type="InterPro" id="IPR009597">
    <property type="entry name" value="DUF1206"/>
</dbReference>
<keyword evidence="1" id="KW-0812">Transmembrane</keyword>
<feature type="domain" description="DUF1206" evidence="2">
    <location>
        <begin position="93"/>
        <end position="160"/>
    </location>
</feature>
<dbReference type="Proteomes" id="UP000295706">
    <property type="component" value="Unassembled WGS sequence"/>
</dbReference>
<keyword evidence="1" id="KW-1133">Transmembrane helix</keyword>
<evidence type="ECO:0000259" key="2">
    <source>
        <dbReference type="Pfam" id="PF06724"/>
    </source>
</evidence>
<proteinExistence type="predicted"/>
<feature type="transmembrane region" description="Helical" evidence="1">
    <location>
        <begin position="92"/>
        <end position="113"/>
    </location>
</feature>
<evidence type="ECO:0000313" key="3">
    <source>
        <dbReference type="EMBL" id="TDB63822.1"/>
    </source>
</evidence>
<evidence type="ECO:0000256" key="1">
    <source>
        <dbReference type="SAM" id="Phobius"/>
    </source>
</evidence>
<keyword evidence="4" id="KW-1185">Reference proteome</keyword>
<comment type="caution">
    <text evidence="3">The sequence shown here is derived from an EMBL/GenBank/DDBJ whole genome shotgun (WGS) entry which is preliminary data.</text>
</comment>
<feature type="domain" description="DUF1206" evidence="2">
    <location>
        <begin position="187"/>
        <end position="254"/>
    </location>
</feature>
<evidence type="ECO:0000313" key="4">
    <source>
        <dbReference type="Proteomes" id="UP000295706"/>
    </source>
</evidence>
<keyword evidence="1" id="KW-0472">Membrane</keyword>
<feature type="transmembrane region" description="Helical" evidence="1">
    <location>
        <begin position="229"/>
        <end position="250"/>
    </location>
</feature>
<protein>
    <submittedName>
        <fullName evidence="3">DUF1206 domain-containing protein</fullName>
    </submittedName>
</protein>
<sequence>MEGAARAGLIAKGVVYSLIGILTATTAFELGRNADKGSRTEILNWIEKQPFGQILLGLTALGLLCYAIWRCIEAIKDTNKKGNSAKGLGKRAAYLASGLAYGASTFYAVRLLIGSGSSGNGDSRQTLVQKLLEQPYGQWLVGLLAVGTMAVGVYQIYYALSEKYRKKIRESKLRREIQGTLIHTGKAGYIARGIVWLIIGYLFLKAAIQSDPSEAGGSDSAFSFVENEYGTVILGIIALGLLCYGVFMFVRARYQPIQTR</sequence>
<feature type="domain" description="DUF1206" evidence="2">
    <location>
        <begin position="7"/>
        <end position="76"/>
    </location>
</feature>
<feature type="transmembrane region" description="Helical" evidence="1">
    <location>
        <begin position="181"/>
        <end position="204"/>
    </location>
</feature>
<feature type="transmembrane region" description="Helical" evidence="1">
    <location>
        <begin position="139"/>
        <end position="160"/>
    </location>
</feature>
<feature type="transmembrane region" description="Helical" evidence="1">
    <location>
        <begin position="9"/>
        <end position="31"/>
    </location>
</feature>
<reference evidence="3 4" key="1">
    <citation type="submission" date="2019-02" db="EMBL/GenBank/DDBJ databases">
        <title>Arundinibacter roseus gen. nov., sp. nov., a new member of the family Cytophagaceae.</title>
        <authorList>
            <person name="Szuroczki S."/>
            <person name="Khayer B."/>
            <person name="Sproer C."/>
            <person name="Toumi M."/>
            <person name="Szabo A."/>
            <person name="Felfoldi T."/>
            <person name="Schumann P."/>
            <person name="Toth E."/>
        </authorList>
    </citation>
    <scope>NUCLEOTIDE SEQUENCE [LARGE SCALE GENOMIC DNA]</scope>
    <source>
        <strain evidence="3 4">DMA-k-7a</strain>
    </source>
</reference>
<accession>A0A4R4KAS6</accession>
<feature type="transmembrane region" description="Helical" evidence="1">
    <location>
        <begin position="51"/>
        <end position="72"/>
    </location>
</feature>
<gene>
    <name evidence="3" type="ORF">EZE20_15665</name>
</gene>
<dbReference type="AlphaFoldDB" id="A0A4R4KAS6"/>
<dbReference type="Pfam" id="PF06724">
    <property type="entry name" value="DUF1206"/>
    <property type="match status" value="3"/>
</dbReference>
<organism evidence="3 4">
    <name type="scientific">Arundinibacter roseus</name>
    <dbReference type="NCBI Taxonomy" id="2070510"/>
    <lineage>
        <taxon>Bacteria</taxon>
        <taxon>Pseudomonadati</taxon>
        <taxon>Bacteroidota</taxon>
        <taxon>Cytophagia</taxon>
        <taxon>Cytophagales</taxon>
        <taxon>Spirosomataceae</taxon>
        <taxon>Arundinibacter</taxon>
    </lineage>
</organism>